<dbReference type="EMBL" id="JAUKTR010000004">
    <property type="protein sequence ID" value="MDO1559902.1"/>
    <property type="molecule type" value="Genomic_DNA"/>
</dbReference>
<evidence type="ECO:0000313" key="2">
    <source>
        <dbReference type="EMBL" id="MDO1559902.1"/>
    </source>
</evidence>
<keyword evidence="1" id="KW-0472">Membrane</keyword>
<name>A0ABT8SMV4_9CAUL</name>
<keyword evidence="3" id="KW-1185">Reference proteome</keyword>
<evidence type="ECO:0000313" key="3">
    <source>
        <dbReference type="Proteomes" id="UP001169063"/>
    </source>
</evidence>
<feature type="transmembrane region" description="Helical" evidence="1">
    <location>
        <begin position="53"/>
        <end position="73"/>
    </location>
</feature>
<keyword evidence="1" id="KW-0812">Transmembrane</keyword>
<protein>
    <submittedName>
        <fullName evidence="2">Uncharacterized protein</fullName>
    </submittedName>
</protein>
<comment type="caution">
    <text evidence="2">The sequence shown here is derived from an EMBL/GenBank/DDBJ whole genome shotgun (WGS) entry which is preliminary data.</text>
</comment>
<feature type="transmembrane region" description="Helical" evidence="1">
    <location>
        <begin position="7"/>
        <end position="33"/>
    </location>
</feature>
<proteinExistence type="predicted"/>
<feature type="transmembrane region" description="Helical" evidence="1">
    <location>
        <begin position="111"/>
        <end position="130"/>
    </location>
</feature>
<accession>A0ABT8SMV4</accession>
<dbReference type="Proteomes" id="UP001169063">
    <property type="component" value="Unassembled WGS sequence"/>
</dbReference>
<evidence type="ECO:0000256" key="1">
    <source>
        <dbReference type="SAM" id="Phobius"/>
    </source>
</evidence>
<organism evidence="2 3">
    <name type="scientific">Peiella sedimenti</name>
    <dbReference type="NCBI Taxonomy" id="3061083"/>
    <lineage>
        <taxon>Bacteria</taxon>
        <taxon>Pseudomonadati</taxon>
        <taxon>Pseudomonadota</taxon>
        <taxon>Alphaproteobacteria</taxon>
        <taxon>Caulobacterales</taxon>
        <taxon>Caulobacteraceae</taxon>
        <taxon>Peiella</taxon>
    </lineage>
</organism>
<keyword evidence="1" id="KW-1133">Transmembrane helix</keyword>
<reference evidence="2" key="1">
    <citation type="submission" date="2023-07" db="EMBL/GenBank/DDBJ databases">
        <title>Brevundimonas soil sp. nov., isolated from the soil of chemical plant.</title>
        <authorList>
            <person name="Wu N."/>
        </authorList>
    </citation>
    <scope>NUCLEOTIDE SEQUENCE</scope>
    <source>
        <strain evidence="2">XZ-24</strain>
    </source>
</reference>
<feature type="transmembrane region" description="Helical" evidence="1">
    <location>
        <begin position="80"/>
        <end position="99"/>
    </location>
</feature>
<dbReference type="RefSeq" id="WP_302110334.1">
    <property type="nucleotide sequence ID" value="NZ_JAUKTR010000004.1"/>
</dbReference>
<gene>
    <name evidence="2" type="ORF">Q0812_10750</name>
</gene>
<sequence>MTRLKPALWTALTFLLVGPLFGLLGFAVLAYGFAGASAEDGPVGLAFLWMTPFAYLFGAIPAVLTGLVTGALLSPRRAVVYVIGAAVIGAAVTALVTLLDGPGDDEGLRNLILIGALAGLGSGLVSLFLARRRTSTAP</sequence>